<dbReference type="SUPFAM" id="SSF53720">
    <property type="entry name" value="ALDH-like"/>
    <property type="match status" value="1"/>
</dbReference>
<protein>
    <submittedName>
        <fullName evidence="4">Unannotated protein</fullName>
    </submittedName>
</protein>
<dbReference type="InterPro" id="IPR016163">
    <property type="entry name" value="Ald_DH_C"/>
</dbReference>
<evidence type="ECO:0000256" key="1">
    <source>
        <dbReference type="ARBA" id="ARBA00009986"/>
    </source>
</evidence>
<dbReference type="FunFam" id="3.40.605.10:FF:000007">
    <property type="entry name" value="NAD/NADP-dependent betaine aldehyde dehydrogenase"/>
    <property type="match status" value="1"/>
</dbReference>
<sequence length="503" mass="53115">MTIHSSDSTTRTLEEYRLARQLGLLIDGKWVEATSDSTSVVVNPATGLPLANIANASVADVDAAVQAARSARESWRRVSPAQRTHLLWKLSELIENDIDYLSVLEVLNQGKTLDLARGLDVMGSVETLRYYSGWATKLNGTTNRISAADERPGGSIGEAYHAFSTLEPVGVVAAVVPWNVPLVMAISKLAPALVAGCTVVLKPAVETPLTTLRLGQLIIEAGFPPGVVNIVTGGGDIGAALVGHPGIDKVAFTGSTATGRSIAATAGQSLKRVTLELGGKSPLIVFNDADLEQAAQSAAWSIFLNAGQMCFATSRLLVQKDVREQVIARVCEIAGELKIGSGLDSEAELGPVISERQRARVLSYIDSAVQSGAEMLIGGAQVPSNGFFVAPTVLSVEDPAARIMQEEVFGPVLAVSTFETEEEAIRLANNTEYGLAASLWTQDLARAHTVASSIEAGTVWVNCNVVLDESQPFTGWKQSGLGIEGSRSGVEEYVQPRAVVIAT</sequence>
<dbReference type="AlphaFoldDB" id="A0A6J6ZWQ3"/>
<organism evidence="4">
    <name type="scientific">freshwater metagenome</name>
    <dbReference type="NCBI Taxonomy" id="449393"/>
    <lineage>
        <taxon>unclassified sequences</taxon>
        <taxon>metagenomes</taxon>
        <taxon>ecological metagenomes</taxon>
    </lineage>
</organism>
<comment type="similarity">
    <text evidence="1">Belongs to the aldehyde dehydrogenase family.</text>
</comment>
<evidence type="ECO:0000259" key="3">
    <source>
        <dbReference type="Pfam" id="PF00171"/>
    </source>
</evidence>
<dbReference type="GO" id="GO:0016620">
    <property type="term" value="F:oxidoreductase activity, acting on the aldehyde or oxo group of donors, NAD or NADP as acceptor"/>
    <property type="evidence" value="ECO:0007669"/>
    <property type="project" value="InterPro"/>
</dbReference>
<evidence type="ECO:0000256" key="2">
    <source>
        <dbReference type="ARBA" id="ARBA00023002"/>
    </source>
</evidence>
<feature type="domain" description="Aldehyde dehydrogenase" evidence="3">
    <location>
        <begin position="30"/>
        <end position="499"/>
    </location>
</feature>
<name>A0A6J6ZWQ3_9ZZZZ</name>
<dbReference type="InterPro" id="IPR016161">
    <property type="entry name" value="Ald_DH/histidinol_DH"/>
</dbReference>
<dbReference type="InterPro" id="IPR015590">
    <property type="entry name" value="Aldehyde_DH_dom"/>
</dbReference>
<dbReference type="Pfam" id="PF00171">
    <property type="entry name" value="Aldedh"/>
    <property type="match status" value="1"/>
</dbReference>
<gene>
    <name evidence="4" type="ORF">UFOPK3204_00415</name>
</gene>
<dbReference type="PANTHER" id="PTHR11699">
    <property type="entry name" value="ALDEHYDE DEHYDROGENASE-RELATED"/>
    <property type="match status" value="1"/>
</dbReference>
<dbReference type="InterPro" id="IPR029510">
    <property type="entry name" value="Ald_DH_CS_GLU"/>
</dbReference>
<dbReference type="Gene3D" id="3.40.309.10">
    <property type="entry name" value="Aldehyde Dehydrogenase, Chain A, domain 2"/>
    <property type="match status" value="1"/>
</dbReference>
<dbReference type="InterPro" id="IPR016162">
    <property type="entry name" value="Ald_DH_N"/>
</dbReference>
<dbReference type="EMBL" id="CAFABK010000012">
    <property type="protein sequence ID" value="CAB4824908.1"/>
    <property type="molecule type" value="Genomic_DNA"/>
</dbReference>
<evidence type="ECO:0000313" key="4">
    <source>
        <dbReference type="EMBL" id="CAB4824908.1"/>
    </source>
</evidence>
<accession>A0A6J6ZWQ3</accession>
<dbReference type="FunFam" id="3.40.309.10:FF:000012">
    <property type="entry name" value="Betaine aldehyde dehydrogenase"/>
    <property type="match status" value="1"/>
</dbReference>
<proteinExistence type="inferred from homology"/>
<keyword evidence="2" id="KW-0560">Oxidoreductase</keyword>
<reference evidence="4" key="1">
    <citation type="submission" date="2020-05" db="EMBL/GenBank/DDBJ databases">
        <authorList>
            <person name="Chiriac C."/>
            <person name="Salcher M."/>
            <person name="Ghai R."/>
            <person name="Kavagutti S V."/>
        </authorList>
    </citation>
    <scope>NUCLEOTIDE SEQUENCE</scope>
</reference>
<dbReference type="PROSITE" id="PS00687">
    <property type="entry name" value="ALDEHYDE_DEHYDR_GLU"/>
    <property type="match status" value="1"/>
</dbReference>
<dbReference type="Gene3D" id="3.40.605.10">
    <property type="entry name" value="Aldehyde Dehydrogenase, Chain A, domain 1"/>
    <property type="match status" value="1"/>
</dbReference>